<gene>
    <name evidence="3" type="ORF">K7C98_17555</name>
</gene>
<dbReference type="InterPro" id="IPR028974">
    <property type="entry name" value="TSP_type-3_rpt"/>
</dbReference>
<evidence type="ECO:0000256" key="1">
    <source>
        <dbReference type="SAM" id="MobiDB-lite"/>
    </source>
</evidence>
<sequence length="331" mass="34012">MLSRLHTSLLSSLILAGAACGDNGNNTSATESTSSTTDAATATEPTTSTTTSGTPTTSTTSPDETTTTSTEEPTTSTTSTTTGVTPGDCAAPADDADEDGDSIANKDDNCRCDANPNQLDFDGNSVGNVCDAPLVFSIADGAPPEFNKLDSEASASMGPIGCQFPVSLIGTGGDVEVMLDDEGTGKVYAATVNIADTPQLECNILAIVNVKLVIKNLVITGPDAFTVGFPFTVADHNSGTVTGMMDMIHNIVVNGVIDVQESSNEQLAMTGESPLEDVPGSFPVGTVTVVNDGGQVTLDFDNDNHVVFMQTTMGGLEVKLTGLTGKLRLRQ</sequence>
<keyword evidence="2" id="KW-0732">Signal</keyword>
<accession>A0ABS7TS43</accession>
<evidence type="ECO:0008006" key="5">
    <source>
        <dbReference type="Google" id="ProtNLM"/>
    </source>
</evidence>
<protein>
    <recommendedName>
        <fullName evidence="5">Lipoprotein</fullName>
    </recommendedName>
</protein>
<dbReference type="SUPFAM" id="SSF103647">
    <property type="entry name" value="TSP type-3 repeat"/>
    <property type="match status" value="1"/>
</dbReference>
<evidence type="ECO:0000313" key="3">
    <source>
        <dbReference type="EMBL" id="MBZ5711054.1"/>
    </source>
</evidence>
<feature type="region of interest" description="Disordered" evidence="1">
    <location>
        <begin position="26"/>
        <end position="102"/>
    </location>
</feature>
<dbReference type="EMBL" id="JAIRAU010000023">
    <property type="protein sequence ID" value="MBZ5711054.1"/>
    <property type="molecule type" value="Genomic_DNA"/>
</dbReference>
<proteinExistence type="predicted"/>
<evidence type="ECO:0000256" key="2">
    <source>
        <dbReference type="SAM" id="SignalP"/>
    </source>
</evidence>
<feature type="signal peptide" evidence="2">
    <location>
        <begin position="1"/>
        <end position="21"/>
    </location>
</feature>
<evidence type="ECO:0000313" key="4">
    <source>
        <dbReference type="Proteomes" id="UP001139031"/>
    </source>
</evidence>
<name>A0ABS7TS43_9BACT</name>
<keyword evidence="4" id="KW-1185">Reference proteome</keyword>
<feature type="compositionally biased region" description="Low complexity" evidence="1">
    <location>
        <begin position="27"/>
        <end position="93"/>
    </location>
</feature>
<feature type="chain" id="PRO_5046347999" description="Lipoprotein" evidence="2">
    <location>
        <begin position="22"/>
        <end position="331"/>
    </location>
</feature>
<dbReference type="Gene3D" id="4.10.1080.10">
    <property type="entry name" value="TSP type-3 repeat"/>
    <property type="match status" value="1"/>
</dbReference>
<dbReference type="PROSITE" id="PS51257">
    <property type="entry name" value="PROKAR_LIPOPROTEIN"/>
    <property type="match status" value="1"/>
</dbReference>
<dbReference type="Proteomes" id="UP001139031">
    <property type="component" value="Unassembled WGS sequence"/>
</dbReference>
<organism evidence="3 4">
    <name type="scientific">Nannocystis pusilla</name>
    <dbReference type="NCBI Taxonomy" id="889268"/>
    <lineage>
        <taxon>Bacteria</taxon>
        <taxon>Pseudomonadati</taxon>
        <taxon>Myxococcota</taxon>
        <taxon>Polyangia</taxon>
        <taxon>Nannocystales</taxon>
        <taxon>Nannocystaceae</taxon>
        <taxon>Nannocystis</taxon>
    </lineage>
</organism>
<comment type="caution">
    <text evidence="3">The sequence shown here is derived from an EMBL/GenBank/DDBJ whole genome shotgun (WGS) entry which is preliminary data.</text>
</comment>
<reference evidence="3" key="1">
    <citation type="submission" date="2021-08" db="EMBL/GenBank/DDBJ databases">
        <authorList>
            <person name="Stevens D.C."/>
        </authorList>
    </citation>
    <scope>NUCLEOTIDE SEQUENCE</scope>
    <source>
        <strain evidence="3">DSM 53165</strain>
    </source>
</reference>